<evidence type="ECO:0000313" key="7">
    <source>
        <dbReference type="Proteomes" id="UP000307943"/>
    </source>
</evidence>
<evidence type="ECO:0000259" key="5">
    <source>
        <dbReference type="PROSITE" id="PS01124"/>
    </source>
</evidence>
<evidence type="ECO:0000256" key="4">
    <source>
        <dbReference type="SAM" id="Phobius"/>
    </source>
</evidence>
<keyword evidence="4" id="KW-0472">Membrane</keyword>
<evidence type="ECO:0000256" key="3">
    <source>
        <dbReference type="ARBA" id="ARBA00023163"/>
    </source>
</evidence>
<dbReference type="PANTHER" id="PTHR43280">
    <property type="entry name" value="ARAC-FAMILY TRANSCRIPTIONAL REGULATOR"/>
    <property type="match status" value="1"/>
</dbReference>
<protein>
    <submittedName>
        <fullName evidence="6">Helix-turn-helix domain-containing protein</fullName>
    </submittedName>
</protein>
<dbReference type="SMART" id="SM00342">
    <property type="entry name" value="HTH_ARAC"/>
    <property type="match status" value="1"/>
</dbReference>
<dbReference type="GO" id="GO:0003700">
    <property type="term" value="F:DNA-binding transcription factor activity"/>
    <property type="evidence" value="ECO:0007669"/>
    <property type="project" value="InterPro"/>
</dbReference>
<dbReference type="RefSeq" id="WP_139607407.1">
    <property type="nucleotide sequence ID" value="NZ_VDCQ01000095.1"/>
</dbReference>
<comment type="caution">
    <text evidence="6">The sequence shown here is derived from an EMBL/GenBank/DDBJ whole genome shotgun (WGS) entry which is preliminary data.</text>
</comment>
<evidence type="ECO:0000256" key="1">
    <source>
        <dbReference type="ARBA" id="ARBA00023015"/>
    </source>
</evidence>
<dbReference type="InterPro" id="IPR009057">
    <property type="entry name" value="Homeodomain-like_sf"/>
</dbReference>
<dbReference type="SUPFAM" id="SSF46689">
    <property type="entry name" value="Homeodomain-like"/>
    <property type="match status" value="2"/>
</dbReference>
<dbReference type="PANTHER" id="PTHR43280:SF28">
    <property type="entry name" value="HTH-TYPE TRANSCRIPTIONAL ACTIVATOR RHAS"/>
    <property type="match status" value="1"/>
</dbReference>
<proteinExistence type="predicted"/>
<dbReference type="Pfam" id="PF12833">
    <property type="entry name" value="HTH_18"/>
    <property type="match status" value="1"/>
</dbReference>
<dbReference type="InterPro" id="IPR018062">
    <property type="entry name" value="HTH_AraC-typ_CS"/>
</dbReference>
<feature type="transmembrane region" description="Helical" evidence="4">
    <location>
        <begin position="13"/>
        <end position="39"/>
    </location>
</feature>
<dbReference type="PROSITE" id="PS00041">
    <property type="entry name" value="HTH_ARAC_FAMILY_1"/>
    <property type="match status" value="1"/>
</dbReference>
<organism evidence="6 7">
    <name type="scientific">Paenibacillus hemerocallicola</name>
    <dbReference type="NCBI Taxonomy" id="1172614"/>
    <lineage>
        <taxon>Bacteria</taxon>
        <taxon>Bacillati</taxon>
        <taxon>Bacillota</taxon>
        <taxon>Bacilli</taxon>
        <taxon>Bacillales</taxon>
        <taxon>Paenibacillaceae</taxon>
        <taxon>Paenibacillus</taxon>
    </lineage>
</organism>
<dbReference type="AlphaFoldDB" id="A0A5C4SX94"/>
<dbReference type="EMBL" id="VDCQ01000095">
    <property type="protein sequence ID" value="TNJ59183.1"/>
    <property type="molecule type" value="Genomic_DNA"/>
</dbReference>
<keyword evidence="4" id="KW-1133">Transmembrane helix</keyword>
<keyword evidence="7" id="KW-1185">Reference proteome</keyword>
<gene>
    <name evidence="6" type="ORF">FE784_37540</name>
</gene>
<dbReference type="OrthoDB" id="9776971at2"/>
<evidence type="ECO:0000313" key="6">
    <source>
        <dbReference type="EMBL" id="TNJ59183.1"/>
    </source>
</evidence>
<dbReference type="PRINTS" id="PR00032">
    <property type="entry name" value="HTHARAC"/>
</dbReference>
<accession>A0A5C4SX94</accession>
<keyword evidence="3" id="KW-0804">Transcription</keyword>
<keyword evidence="1" id="KW-0805">Transcription regulation</keyword>
<dbReference type="Gene3D" id="1.10.10.60">
    <property type="entry name" value="Homeodomain-like"/>
    <property type="match status" value="2"/>
</dbReference>
<dbReference type="Proteomes" id="UP000307943">
    <property type="component" value="Unassembled WGS sequence"/>
</dbReference>
<keyword evidence="4" id="KW-0812">Transmembrane</keyword>
<evidence type="ECO:0000256" key="2">
    <source>
        <dbReference type="ARBA" id="ARBA00023125"/>
    </source>
</evidence>
<dbReference type="InterPro" id="IPR020449">
    <property type="entry name" value="Tscrpt_reg_AraC-type_HTH"/>
</dbReference>
<dbReference type="InterPro" id="IPR018060">
    <property type="entry name" value="HTH_AraC"/>
</dbReference>
<reference evidence="6 7" key="1">
    <citation type="submission" date="2019-05" db="EMBL/GenBank/DDBJ databases">
        <title>We sequenced the genome of Paenibacillus hemerocallicola KCTC 33185 for further insight into its adaptation and study the phylogeny of Paenibacillus.</title>
        <authorList>
            <person name="Narsing Rao M.P."/>
        </authorList>
    </citation>
    <scope>NUCLEOTIDE SEQUENCE [LARGE SCALE GENOMIC DNA]</scope>
    <source>
        <strain evidence="6 7">KCTC 33185</strain>
    </source>
</reference>
<dbReference type="PROSITE" id="PS01124">
    <property type="entry name" value="HTH_ARAC_FAMILY_2"/>
    <property type="match status" value="1"/>
</dbReference>
<keyword evidence="2" id="KW-0238">DNA-binding</keyword>
<name>A0A5C4SX94_9BACL</name>
<sequence length="757" mass="87287">MRPFPKALNRNSLFVKLLISFLIIIVLLLSFNSFTFYYFKNGIHEEIINSNRLILNKTADNYEKHLALIGRQLTNLYFNERINLLKAGRSEPLIPELVNQASEELKSLVADELLYLDDIMLFFKADSAVLDKDGISTANDMFAKYYVSSDYPLHFWQNQFGQDYYRKVLPASEFHTFFHEANRSPRVQLIPVVVRNRIDDRMYGIALLNAAKLFEAFHFSADSHFALLDGEGRPLFDSAGDSRPASLFPSFTGTEGYVQQDRQYYFYKKMPDTGNVYVHSVPNETVAAKIHRISLVLGAILFVSVVASLAISVVLSAKFNNPFQRIIDAIDRPVSDFSLPSSINEFKWIGDKIGSMMRTSHDVHADLSKKNSLLKQYGYLNKIKSIETNPNEIRELIDTEEPVYLILFQIGFTRRFHDSFDRTDQSRALVYIREFIHVHVSEHFPGSITLNIEKEQLASIVFGQKHFPAVLDMLAAIKRVFDRDMEYCFMTIAVNPELKAFSELDAAYEQTLGIIRRRRLNEETQILTEGEAGQANLFQSHVKEKEIWENLQYGNEANLLQMVKRTLVRMDKKNETAYQFREFASEVIGGAIKTLIDGGQDIAQLLEEHSPYERIRYCNTLGQYDLLLERFLTEAARLIRQKQEAKDPIADFVTGYIDNHYGEDISLEAVADKLNLSSGYLSIYFKEKKGLPFSDYLNEIRIARAKEMLMEKEFRIQDVAARVGYQNVNSFIRMFKRITGMPPGQYRRLNLRAEEEC</sequence>
<dbReference type="GO" id="GO:0043565">
    <property type="term" value="F:sequence-specific DNA binding"/>
    <property type="evidence" value="ECO:0007669"/>
    <property type="project" value="InterPro"/>
</dbReference>
<feature type="domain" description="HTH araC/xylS-type" evidence="5">
    <location>
        <begin position="651"/>
        <end position="749"/>
    </location>
</feature>
<feature type="transmembrane region" description="Helical" evidence="4">
    <location>
        <begin position="295"/>
        <end position="315"/>
    </location>
</feature>